<dbReference type="EMBL" id="QJUP01000026">
    <property type="protein sequence ID" value="TBU91625.1"/>
    <property type="molecule type" value="Genomic_DNA"/>
</dbReference>
<dbReference type="Proteomes" id="UP000292639">
    <property type="component" value="Unassembled WGS sequence"/>
</dbReference>
<dbReference type="SUPFAM" id="SSF51161">
    <property type="entry name" value="Trimeric LpxA-like enzymes"/>
    <property type="match status" value="1"/>
</dbReference>
<comment type="caution">
    <text evidence="1">The sequence shown here is derived from an EMBL/GenBank/DDBJ whole genome shotgun (WGS) entry which is preliminary data.</text>
</comment>
<proteinExistence type="predicted"/>
<evidence type="ECO:0000313" key="2">
    <source>
        <dbReference type="Proteomes" id="UP000292639"/>
    </source>
</evidence>
<reference evidence="1 2" key="1">
    <citation type="submission" date="2018-06" db="EMBL/GenBank/DDBJ databases">
        <title>Three novel Pseudomonas species isolated from symptomatic oak.</title>
        <authorList>
            <person name="Bueno-Gonzalez V."/>
            <person name="Brady C."/>
        </authorList>
    </citation>
    <scope>NUCLEOTIDE SEQUENCE [LARGE SCALE GENOMIC DNA]</scope>
    <source>
        <strain evidence="1 2">P17C</strain>
    </source>
</reference>
<keyword evidence="1" id="KW-0808">Transferase</keyword>
<organism evidence="1 2">
    <name type="scientific">Stutzerimonas kirkiae</name>
    <dbReference type="NCBI Taxonomy" id="2211392"/>
    <lineage>
        <taxon>Bacteria</taxon>
        <taxon>Pseudomonadati</taxon>
        <taxon>Pseudomonadota</taxon>
        <taxon>Gammaproteobacteria</taxon>
        <taxon>Pseudomonadales</taxon>
        <taxon>Pseudomonadaceae</taxon>
        <taxon>Stutzerimonas</taxon>
    </lineage>
</organism>
<dbReference type="InterPro" id="IPR011004">
    <property type="entry name" value="Trimer_LpxA-like_sf"/>
</dbReference>
<dbReference type="RefSeq" id="WP_131185411.1">
    <property type="nucleotide sequence ID" value="NZ_QJUO01000027.1"/>
</dbReference>
<name>A0A4Q9QZT1_9GAMM</name>
<dbReference type="Gene3D" id="2.160.10.10">
    <property type="entry name" value="Hexapeptide repeat proteins"/>
    <property type="match status" value="1"/>
</dbReference>
<dbReference type="GO" id="GO:0016740">
    <property type="term" value="F:transferase activity"/>
    <property type="evidence" value="ECO:0007669"/>
    <property type="project" value="UniProtKB-KW"/>
</dbReference>
<dbReference type="InterPro" id="IPR001451">
    <property type="entry name" value="Hexapep"/>
</dbReference>
<sequence length="213" mass="23650">MIISPSRETLDKLVCHQVHNLFLLDEDEREKLVGLIPGVLGKVEYCFGHSSNKYYRKDGVVFFDVYHSGQYCIFLYFLSRSLFLESSGNTDLAAKVYCLNKALNGLDVFYEIAMPEIFHLDHPVGSVLGRATYGNNFTFAQLCTVGNNKGIFPEIGENVQMLSGSKIIGKCKIGDNVIISANAYVKDTDIPANSLVFGSSPNLVIKPRKVLPE</sequence>
<keyword evidence="2" id="KW-1185">Reference proteome</keyword>
<evidence type="ECO:0000313" key="1">
    <source>
        <dbReference type="EMBL" id="TBU91625.1"/>
    </source>
</evidence>
<dbReference type="AlphaFoldDB" id="A0A4Q9QZT1"/>
<gene>
    <name evidence="1" type="ORF">DNJ96_15800</name>
</gene>
<dbReference type="Pfam" id="PF00132">
    <property type="entry name" value="Hexapep"/>
    <property type="match status" value="1"/>
</dbReference>
<protein>
    <submittedName>
        <fullName evidence="1">Transferase</fullName>
    </submittedName>
</protein>
<accession>A0A4Q9QZT1</accession>